<accession>A0ABQ3EJN6</accession>
<feature type="region of interest" description="Disordered" evidence="1">
    <location>
        <begin position="755"/>
        <end position="778"/>
    </location>
</feature>
<dbReference type="CDD" id="cd11304">
    <property type="entry name" value="Cadherin_repeat"/>
    <property type="match status" value="1"/>
</dbReference>
<dbReference type="InterPro" id="IPR001343">
    <property type="entry name" value="Hemolysn_Ca-bd"/>
</dbReference>
<dbReference type="PROSITE" id="PS50268">
    <property type="entry name" value="CADHERIN_2"/>
    <property type="match status" value="1"/>
</dbReference>
<dbReference type="Pfam" id="PF00353">
    <property type="entry name" value="HemolysinCabind"/>
    <property type="match status" value="1"/>
</dbReference>
<dbReference type="Gene3D" id="2.150.10.10">
    <property type="entry name" value="Serralysin-like metalloprotease, C-terminal"/>
    <property type="match status" value="1"/>
</dbReference>
<dbReference type="InterPro" id="IPR018511">
    <property type="entry name" value="Hemolysin-typ_Ca-bd_CS"/>
</dbReference>
<evidence type="ECO:0000313" key="4">
    <source>
        <dbReference type="Proteomes" id="UP000637980"/>
    </source>
</evidence>
<dbReference type="EMBL" id="BMXE01000007">
    <property type="protein sequence ID" value="GHB43110.1"/>
    <property type="molecule type" value="Genomic_DNA"/>
</dbReference>
<dbReference type="PROSITE" id="PS00330">
    <property type="entry name" value="HEMOLYSIN_CALCIUM"/>
    <property type="match status" value="1"/>
</dbReference>
<feature type="region of interest" description="Disordered" evidence="1">
    <location>
        <begin position="880"/>
        <end position="905"/>
    </location>
</feature>
<dbReference type="Proteomes" id="UP000637980">
    <property type="component" value="Unassembled WGS sequence"/>
</dbReference>
<feature type="domain" description="Cadherin" evidence="2">
    <location>
        <begin position="1507"/>
        <end position="1600"/>
    </location>
</feature>
<sequence>MTTTRSVPAHASSQNALPPILLHEPPAPSKTPILFIRQEGQLVDLSKIVGQARLIRDGDELHILQSDGQIIVIEGFFGGPANEFFILMPSGPMATQGKFLDAVPVEIAPRLGSFQDPLPSPAQNETEDDARNAEAFTPPKPAQTNVHNAQREPALDNLNTRIQPKQLFESKQESDYSTLVPPALTPQPESIRFPELTPSDLYVKPNTIVTQAEDVPVPVIEEADLRTSTSISLSGTLAIDFGVDGTNSRALLFTLDAAGRPLGRSGDPLDITSGGARVLFQSEFGPQGQHVLKGFTQDGKLILKVTLDPTQLNGAYSYQQFAPLDHETDTSELLLSFRFVAKDADTDTLVSYLDLRIHDDLMPLEWNLSTTHSEAALPEGSEADSSGTTTTGTLPVSAGQGPVTLTWNDPSPMAGFNFVREGQTFVILQAGQVVLTVTLDSASGRYSATQHNPISHTSGGEAIFNLSFTATNSHGQQVDAKLIVTSMDDAPKAFPLDQIEFDESVFGTNAAQPSASGTLPHDTGADGAQITWQLPDPIEGLSYMVDGPLLSILQGGTLILTAQLTGSGGEYTVTQHNALKHQNGLDLQTLKLPYRITDGDGDTAAGHIEVAIKDDAPRAFPVDPIEFDESQLGTEPSLPSSSATLPHSAGADGAQITWQLPEPVEGLTYMIDGQQLSILQGGTLILTAQLTDNNGGYTIQQHNALQHQSGMDLHTLKLPYQITDGDGDTAAGHIEVAIKDDVPRALPIDPIEFDESHLGTEAGPPSSSGTLPYTTGADGGQVTWQLPEPVEGLTYMVEGQLLSVLQGGSLILTAQLTGSTGAYTVTQHNALQHESGVDLQTLKLPYQITDGDGDSAEGQIEVAIKDDVPRALPHDPIEFDESHLGTDAGHPSCSGNIPHTTGADGGHISWQLPDPVEGLTYMVDGPRLSILQSGTLILTAQFTDNSGAYTVTQHNALQHKNGIDLQTLKLPYRITDGDGDTAAGHIEVAIKDGVPRAFPLDPIEFDESQLGIDAGQPSSSGNIAHTTGADGAHITWQLPDPVDGLTYMVEGALLSILQGRTLILTAQLTGNSGTYTVTQHNPLQHQNGMDLQTIKLPYRITDGDGDTANGNINVSIKDDVPVIKREIDLALDDEILAPNGSDPEQAEDSQSLTGVLPVSTGVDEGSISWAQSPLPSGFSWSLDGATLTLFQGTTAIFGATLNSSSGAYSITQHSALNHAGGHDQFQLHYRVTDTDGDSAKGQLQVTIADTVPVLGSAPEAITLSENDLFAARLNGEPSYAQSGALNIQWGADTGVGTSLTFASNMSGLPAPFSVNGARVFYSLDGTGNQLAAKTQDGTLVFTVTLDRSGNGQYHVEFFTPIDHGAGREAPLSFSALASDGDGDTIPFNFSFTLGDGRSVATPDQFSGTEDKPLVLDLLANDMIDSGGFTIHLVLVPAKGTLTQNPDGSFNYLGHQHANGTDSFSYYIKDADGERSETVTVSIELAPDNDIPIFTGVTQGTPTHLTVEDTGPSEVFQASAADADGDSLRFFLQGPDKARFNIDEQTGDVSWKDVISFNTPTDANGDNFYEITVVVQDPAGAEAEHHYRIEVTAGEVPPPTLYLHTREAGSYQVSWDFTDATYAVRPTDIIQSNAWAEVGDDGLAWARDDTSSDIFIDTASGELVLSNRAENSDGGDDEPVSISKTFDLSGAQSAEVTLTLSAEFAQVDPGKLFYIEVEIPDGSIHRISEITSMEDLTQSKSISLDLSPYISPATTLRVVAPAELTGSDVLRIADLLMAIEQSEVLQQQNFESSYQLGGETLAVAKSAEIDGAQSEVTGMTLTLSNAKDGDELVFDPASGVTNSLDEDGNGVLTLTFSGAASAETYQALLNSVGFSSTSESLEDRNLTVILHTVDGDSSPSTTTIHVTPILTDDQSPRKNPVNGTPGDDILKSTEDNDVINGFEGDDELTAGAGADELTGGEGNDIFFFEQLDGAADHITDFQLKTPGGGEHDILNLSKLLDDYCVDDWGQYLHFSAQYIRVLQSEEGHYLVQVDLDGVNDNDYDWETVTTMEVQNTEAVGATISIDVRTIMPEIEIPITSAFPVT</sequence>
<organism evidence="3 4">
    <name type="scientific">Pseudovibrio japonicus</name>
    <dbReference type="NCBI Taxonomy" id="366534"/>
    <lineage>
        <taxon>Bacteria</taxon>
        <taxon>Pseudomonadati</taxon>
        <taxon>Pseudomonadota</taxon>
        <taxon>Alphaproteobacteria</taxon>
        <taxon>Hyphomicrobiales</taxon>
        <taxon>Stappiaceae</taxon>
        <taxon>Pseudovibrio</taxon>
    </lineage>
</organism>
<feature type="compositionally biased region" description="Polar residues" evidence="1">
    <location>
        <begin position="631"/>
        <end position="645"/>
    </location>
</feature>
<comment type="caution">
    <text evidence="3">The sequence shown here is derived from an EMBL/GenBank/DDBJ whole genome shotgun (WGS) entry which is preliminary data.</text>
</comment>
<evidence type="ECO:0000313" key="3">
    <source>
        <dbReference type="EMBL" id="GHB43110.1"/>
    </source>
</evidence>
<feature type="compositionally biased region" description="Polar residues" evidence="1">
    <location>
        <begin position="1"/>
        <end position="16"/>
    </location>
</feature>
<feature type="compositionally biased region" description="Polar residues" evidence="1">
    <location>
        <begin position="383"/>
        <end position="394"/>
    </location>
</feature>
<evidence type="ECO:0000256" key="1">
    <source>
        <dbReference type="SAM" id="MobiDB-lite"/>
    </source>
</evidence>
<dbReference type="RefSeq" id="WP_189438155.1">
    <property type="nucleotide sequence ID" value="NZ_BMXE01000007.1"/>
</dbReference>
<gene>
    <name evidence="3" type="ORF">GCM10007094_35650</name>
</gene>
<protein>
    <recommendedName>
        <fullName evidence="2">Cadherin domain-containing protein</fullName>
    </recommendedName>
</protein>
<evidence type="ECO:0000259" key="2">
    <source>
        <dbReference type="PROSITE" id="PS50268"/>
    </source>
</evidence>
<dbReference type="Gene3D" id="2.60.40.3440">
    <property type="match status" value="1"/>
</dbReference>
<feature type="region of interest" description="Disordered" evidence="1">
    <location>
        <begin position="377"/>
        <end position="401"/>
    </location>
</feature>
<dbReference type="Gene3D" id="2.60.40.60">
    <property type="entry name" value="Cadherins"/>
    <property type="match status" value="1"/>
</dbReference>
<feature type="region of interest" description="Disordered" evidence="1">
    <location>
        <begin position="629"/>
        <end position="649"/>
    </location>
</feature>
<dbReference type="InterPro" id="IPR002126">
    <property type="entry name" value="Cadherin-like_dom"/>
</dbReference>
<reference evidence="4" key="1">
    <citation type="journal article" date="2019" name="Int. J. Syst. Evol. Microbiol.">
        <title>The Global Catalogue of Microorganisms (GCM) 10K type strain sequencing project: providing services to taxonomists for standard genome sequencing and annotation.</title>
        <authorList>
            <consortium name="The Broad Institute Genomics Platform"/>
            <consortium name="The Broad Institute Genome Sequencing Center for Infectious Disease"/>
            <person name="Wu L."/>
            <person name="Ma J."/>
        </authorList>
    </citation>
    <scope>NUCLEOTIDE SEQUENCE [LARGE SCALE GENOMIC DNA]</scope>
    <source>
        <strain evidence="4">KCTC 12861</strain>
    </source>
</reference>
<dbReference type="SUPFAM" id="SSF51120">
    <property type="entry name" value="beta-Roll"/>
    <property type="match status" value="1"/>
</dbReference>
<name>A0ABQ3EJN6_9HYPH</name>
<dbReference type="Pfam" id="PF17963">
    <property type="entry name" value="Big_9"/>
    <property type="match status" value="1"/>
</dbReference>
<keyword evidence="4" id="KW-1185">Reference proteome</keyword>
<dbReference type="InterPro" id="IPR011049">
    <property type="entry name" value="Serralysin-like_metalloprot_C"/>
</dbReference>
<feature type="region of interest" description="Disordered" evidence="1">
    <location>
        <begin position="111"/>
        <end position="148"/>
    </location>
</feature>
<feature type="region of interest" description="Disordered" evidence="1">
    <location>
        <begin position="1909"/>
        <end position="1929"/>
    </location>
</feature>
<proteinExistence type="predicted"/>
<feature type="region of interest" description="Disordered" evidence="1">
    <location>
        <begin position="1"/>
        <end position="21"/>
    </location>
</feature>